<dbReference type="Proteomes" id="UP000064967">
    <property type="component" value="Chromosome"/>
</dbReference>
<feature type="compositionally biased region" description="Basic and acidic residues" evidence="1">
    <location>
        <begin position="23"/>
        <end position="33"/>
    </location>
</feature>
<keyword evidence="3" id="KW-1185">Reference proteome</keyword>
<evidence type="ECO:0000313" key="2">
    <source>
        <dbReference type="EMBL" id="AKU93710.1"/>
    </source>
</evidence>
<sequence>MLSFTFTVIGAVVRGSLTFEHNRGRQRTHEKIRGRARVRHGS</sequence>
<dbReference type="STRING" id="1391654.AKJ09_00374"/>
<gene>
    <name evidence="2" type="ORF">AKJ09_00374</name>
</gene>
<dbReference type="AlphaFoldDB" id="A0A0K1PJM0"/>
<protein>
    <submittedName>
        <fullName evidence="2">Uncharacterized protein</fullName>
    </submittedName>
</protein>
<proteinExistence type="predicted"/>
<evidence type="ECO:0000256" key="1">
    <source>
        <dbReference type="SAM" id="MobiDB-lite"/>
    </source>
</evidence>
<name>A0A0K1PJM0_9BACT</name>
<evidence type="ECO:0000313" key="3">
    <source>
        <dbReference type="Proteomes" id="UP000064967"/>
    </source>
</evidence>
<organism evidence="2 3">
    <name type="scientific">Labilithrix luteola</name>
    <dbReference type="NCBI Taxonomy" id="1391654"/>
    <lineage>
        <taxon>Bacteria</taxon>
        <taxon>Pseudomonadati</taxon>
        <taxon>Myxococcota</taxon>
        <taxon>Polyangia</taxon>
        <taxon>Polyangiales</taxon>
        <taxon>Labilitrichaceae</taxon>
        <taxon>Labilithrix</taxon>
    </lineage>
</organism>
<accession>A0A0K1PJM0</accession>
<dbReference type="EMBL" id="CP012333">
    <property type="protein sequence ID" value="AKU93710.1"/>
    <property type="molecule type" value="Genomic_DNA"/>
</dbReference>
<dbReference type="KEGG" id="llu:AKJ09_00374"/>
<feature type="region of interest" description="Disordered" evidence="1">
    <location>
        <begin position="23"/>
        <end position="42"/>
    </location>
</feature>
<reference evidence="2 3" key="1">
    <citation type="submission" date="2015-08" db="EMBL/GenBank/DDBJ databases">
        <authorList>
            <person name="Babu N.S."/>
            <person name="Beckwith C.J."/>
            <person name="Beseler K.G."/>
            <person name="Brison A."/>
            <person name="Carone J.V."/>
            <person name="Caskin T.P."/>
            <person name="Diamond M."/>
            <person name="Durham M.E."/>
            <person name="Foxe J.M."/>
            <person name="Go M."/>
            <person name="Henderson B.A."/>
            <person name="Jones I.B."/>
            <person name="McGettigan J.A."/>
            <person name="Micheletti S.J."/>
            <person name="Nasrallah M.E."/>
            <person name="Ortiz D."/>
            <person name="Piller C.R."/>
            <person name="Privatt S.R."/>
            <person name="Schneider S.L."/>
            <person name="Sharp S."/>
            <person name="Smith T.C."/>
            <person name="Stanton J.D."/>
            <person name="Ullery H.E."/>
            <person name="Wilson R.J."/>
            <person name="Serrano M.G."/>
            <person name="Buck G."/>
            <person name="Lee V."/>
            <person name="Wang Y."/>
            <person name="Carvalho R."/>
            <person name="Voegtly L."/>
            <person name="Shi R."/>
            <person name="Duckworth R."/>
            <person name="Johnson A."/>
            <person name="Loviza R."/>
            <person name="Walstead R."/>
            <person name="Shah Z."/>
            <person name="Kiflezghi M."/>
            <person name="Wade K."/>
            <person name="Ball S.L."/>
            <person name="Bradley K.W."/>
            <person name="Asai D.J."/>
            <person name="Bowman C.A."/>
            <person name="Russell D.A."/>
            <person name="Pope W.H."/>
            <person name="Jacobs-Sera D."/>
            <person name="Hendrix R.W."/>
            <person name="Hatfull G.F."/>
        </authorList>
    </citation>
    <scope>NUCLEOTIDE SEQUENCE [LARGE SCALE GENOMIC DNA]</scope>
    <source>
        <strain evidence="2 3">DSM 27648</strain>
    </source>
</reference>